<dbReference type="Pfam" id="PF13630">
    <property type="entry name" value="SdpI"/>
    <property type="match status" value="1"/>
</dbReference>
<evidence type="ECO:0000313" key="3">
    <source>
        <dbReference type="EMBL" id="AJH00526.1"/>
    </source>
</evidence>
<feature type="transmembrane region" description="Helical" evidence="1">
    <location>
        <begin position="161"/>
        <end position="179"/>
    </location>
</feature>
<dbReference type="InterPro" id="IPR026272">
    <property type="entry name" value="SdpI"/>
</dbReference>
<name>A0A0B5QHT7_CLOBE</name>
<dbReference type="AlphaFoldDB" id="A0A0B5QHT7"/>
<proteinExistence type="predicted"/>
<keyword evidence="1" id="KW-1133">Transmembrane helix</keyword>
<reference evidence="4" key="3">
    <citation type="submission" date="2020-05" db="EMBL/GenBank/DDBJ databases">
        <title>Genomic insights into acetone-butanol-ethanol (ABE) fermentation by sequencing solventogenic clostridia strains.</title>
        <authorList>
            <person name="Brown S."/>
        </authorList>
    </citation>
    <scope>NUCLEOTIDE SEQUENCE</scope>
    <source>
        <strain evidence="4">DJ126</strain>
    </source>
</reference>
<evidence type="ECO:0000259" key="2">
    <source>
        <dbReference type="Pfam" id="PF07853"/>
    </source>
</evidence>
<dbReference type="InterPro" id="IPR012867">
    <property type="entry name" value="DUF1648"/>
</dbReference>
<feature type="transmembrane region" description="Helical" evidence="1">
    <location>
        <begin position="7"/>
        <end position="25"/>
    </location>
</feature>
<dbReference type="Proteomes" id="UP000821656">
    <property type="component" value="Unassembled WGS sequence"/>
</dbReference>
<reference evidence="5" key="1">
    <citation type="submission" date="2014-12" db="EMBL/GenBank/DDBJ databases">
        <title>Genome sequence of Clostridium beijerinckii strain 59B.</title>
        <authorList>
            <person name="Little G.T."/>
            <person name="Minton N.P."/>
        </authorList>
    </citation>
    <scope>NUCLEOTIDE SEQUENCE [LARGE SCALE GENOMIC DNA]</scope>
    <source>
        <strain evidence="5">59B</strain>
    </source>
</reference>
<feature type="transmembrane region" description="Helical" evidence="1">
    <location>
        <begin position="89"/>
        <end position="107"/>
    </location>
</feature>
<dbReference type="GO" id="GO:0009636">
    <property type="term" value="P:response to toxic substance"/>
    <property type="evidence" value="ECO:0007669"/>
    <property type="project" value="TreeGrafter"/>
</dbReference>
<dbReference type="Pfam" id="PF07853">
    <property type="entry name" value="DUF1648"/>
    <property type="match status" value="1"/>
</dbReference>
<feature type="transmembrane region" description="Helical" evidence="1">
    <location>
        <begin position="45"/>
        <end position="68"/>
    </location>
</feature>
<dbReference type="PANTHER" id="PTHR37810:SF5">
    <property type="entry name" value="IMMUNITY PROTEIN SDPI"/>
    <property type="match status" value="1"/>
</dbReference>
<accession>A0A0B5QHT7</accession>
<dbReference type="InterPro" id="IPR025962">
    <property type="entry name" value="SdpI/YhfL"/>
</dbReference>
<evidence type="ECO:0000256" key="1">
    <source>
        <dbReference type="SAM" id="Phobius"/>
    </source>
</evidence>
<evidence type="ECO:0000313" key="4">
    <source>
        <dbReference type="EMBL" id="NRV10698.1"/>
    </source>
</evidence>
<dbReference type="PIRSF" id="PIRSF038959">
    <property type="entry name" value="SdpI"/>
    <property type="match status" value="1"/>
</dbReference>
<dbReference type="OrthoDB" id="9808690at2"/>
<evidence type="ECO:0000313" key="5">
    <source>
        <dbReference type="Proteomes" id="UP000031866"/>
    </source>
</evidence>
<dbReference type="Proteomes" id="UP000031866">
    <property type="component" value="Chromosome"/>
</dbReference>
<keyword evidence="1" id="KW-0472">Membrane</keyword>
<dbReference type="RefSeq" id="WP_041898341.1">
    <property type="nucleotide sequence ID" value="NZ_CP010086.2"/>
</dbReference>
<keyword evidence="1" id="KW-0812">Transmembrane</keyword>
<protein>
    <submittedName>
        <fullName evidence="4">Membrane protein</fullName>
    </submittedName>
</protein>
<feature type="domain" description="DUF1648" evidence="2">
    <location>
        <begin position="12"/>
        <end position="59"/>
    </location>
</feature>
<dbReference type="KEGG" id="cbei:LF65_03978"/>
<reference evidence="3" key="2">
    <citation type="submission" date="2016-02" db="EMBL/GenBank/DDBJ databases">
        <title>Genome sequence of Clostridium beijerinckii strain 59B.</title>
        <authorList>
            <person name="Little G.T."/>
            <person name="Minton N.P."/>
        </authorList>
    </citation>
    <scope>NUCLEOTIDE SEQUENCE</scope>
    <source>
        <strain evidence="3">NCIMB 14988</strain>
    </source>
</reference>
<dbReference type="EMBL" id="JABSXK010000001">
    <property type="protein sequence ID" value="NRV10698.1"/>
    <property type="molecule type" value="Genomic_DNA"/>
</dbReference>
<gene>
    <name evidence="4" type="ORF">DFH45_003661</name>
    <name evidence="3" type="ORF">LF65_03978</name>
</gene>
<sequence length="210" mass="23576">MKKDNILWITTIICFLPLILSFGVYDKLPEVVPIHFNYAGIPNNYVPKAVGAFGMPVLMAIINIFIHFKLNNDPKKMNSPSALKYLGKWSAPIISVVLVPVTLFIALGYKIPIQIITSVVVGVIIVAVGNYLPKCKQNYTVGIRLPWTLNSEMNWNKTHHMAGYLWIFGGICMIILGCIQMKSALLTLIILVVIVAIPCYYSYWLYKKGL</sequence>
<feature type="transmembrane region" description="Helical" evidence="1">
    <location>
        <begin position="113"/>
        <end position="132"/>
    </location>
</feature>
<dbReference type="EMBL" id="CP010086">
    <property type="protein sequence ID" value="AJH00526.1"/>
    <property type="molecule type" value="Genomic_DNA"/>
</dbReference>
<feature type="transmembrane region" description="Helical" evidence="1">
    <location>
        <begin position="185"/>
        <end position="206"/>
    </location>
</feature>
<dbReference type="PANTHER" id="PTHR37810">
    <property type="entry name" value="IMMUNITY PROTEIN SDPI"/>
    <property type="match status" value="1"/>
</dbReference>
<dbReference type="STRING" id="1520.LF65_03978"/>
<organism evidence="3 5">
    <name type="scientific">Clostridium beijerinckii</name>
    <name type="common">Clostridium MP</name>
    <dbReference type="NCBI Taxonomy" id="1520"/>
    <lineage>
        <taxon>Bacteria</taxon>
        <taxon>Bacillati</taxon>
        <taxon>Bacillota</taxon>
        <taxon>Clostridia</taxon>
        <taxon>Eubacteriales</taxon>
        <taxon>Clostridiaceae</taxon>
        <taxon>Clostridium</taxon>
    </lineage>
</organism>